<protein>
    <submittedName>
        <fullName evidence="2">DUF4956 domain-containing protein</fullName>
    </submittedName>
</protein>
<proteinExistence type="predicted"/>
<evidence type="ECO:0000313" key="2">
    <source>
        <dbReference type="EMBL" id="HIZ71724.1"/>
    </source>
</evidence>
<dbReference type="AlphaFoldDB" id="A0A9D2JZJ8"/>
<organism evidence="2 3">
    <name type="scientific">Candidatus Atopostipes pullistercoris</name>
    <dbReference type="NCBI Taxonomy" id="2838467"/>
    <lineage>
        <taxon>Bacteria</taxon>
        <taxon>Bacillati</taxon>
        <taxon>Bacillota</taxon>
        <taxon>Bacilli</taxon>
        <taxon>Lactobacillales</taxon>
        <taxon>Carnobacteriaceae</taxon>
        <taxon>Atopostipes</taxon>
    </lineage>
</organism>
<feature type="transmembrane region" description="Helical" evidence="1">
    <location>
        <begin position="101"/>
        <end position="134"/>
    </location>
</feature>
<dbReference type="Pfam" id="PF16316">
    <property type="entry name" value="DUF4956"/>
    <property type="match status" value="1"/>
</dbReference>
<reference evidence="2" key="1">
    <citation type="journal article" date="2021" name="PeerJ">
        <title>Extensive microbial diversity within the chicken gut microbiome revealed by metagenomics and culture.</title>
        <authorList>
            <person name="Gilroy R."/>
            <person name="Ravi A."/>
            <person name="Getino M."/>
            <person name="Pursley I."/>
            <person name="Horton D.L."/>
            <person name="Alikhan N.F."/>
            <person name="Baker D."/>
            <person name="Gharbi K."/>
            <person name="Hall N."/>
            <person name="Watson M."/>
            <person name="Adriaenssens E.M."/>
            <person name="Foster-Nyarko E."/>
            <person name="Jarju S."/>
            <person name="Secka A."/>
            <person name="Antonio M."/>
            <person name="Oren A."/>
            <person name="Chaudhuri R.R."/>
            <person name="La Ragione R."/>
            <person name="Hildebrand F."/>
            <person name="Pallen M.J."/>
        </authorList>
    </citation>
    <scope>NUCLEOTIDE SEQUENCE</scope>
    <source>
        <strain evidence="2">CHK169-4300</strain>
    </source>
</reference>
<sequence length="230" mass="25046">MLTNKVFSGIFETNTTSSITFSSFLLCIGTALFLGPIIALTYTYKTNYTKIFVVTLATLPAIVCMVIMMVNGSLGVGVAVAGTFSLVKFRSLPGTAKEIGAIFLAMGTGLATGIGYLGYAALFTGIVNGVLFIYTASQIGEKKSTERILKLTIPEDLDYTGVFDDLFNQYTSKCERVSVKTINMGSLFKVTYDLELKDLNEEKAFIDDLRCRNGNLEIMMSSQVQNVSEL</sequence>
<reference evidence="2" key="2">
    <citation type="submission" date="2021-04" db="EMBL/GenBank/DDBJ databases">
        <authorList>
            <person name="Gilroy R."/>
        </authorList>
    </citation>
    <scope>NUCLEOTIDE SEQUENCE</scope>
    <source>
        <strain evidence="2">CHK169-4300</strain>
    </source>
</reference>
<dbReference type="Proteomes" id="UP000824106">
    <property type="component" value="Unassembled WGS sequence"/>
</dbReference>
<feature type="transmembrane region" description="Helical" evidence="1">
    <location>
        <begin position="51"/>
        <end position="81"/>
    </location>
</feature>
<keyword evidence="1" id="KW-0812">Transmembrane</keyword>
<dbReference type="EMBL" id="DXAZ01000133">
    <property type="protein sequence ID" value="HIZ71724.1"/>
    <property type="molecule type" value="Genomic_DNA"/>
</dbReference>
<feature type="transmembrane region" description="Helical" evidence="1">
    <location>
        <begin position="20"/>
        <end position="44"/>
    </location>
</feature>
<accession>A0A9D2JZJ8</accession>
<dbReference type="InterPro" id="IPR032531">
    <property type="entry name" value="DUF4956"/>
</dbReference>
<gene>
    <name evidence="2" type="ORF">H9808_08200</name>
</gene>
<evidence type="ECO:0000313" key="3">
    <source>
        <dbReference type="Proteomes" id="UP000824106"/>
    </source>
</evidence>
<evidence type="ECO:0000256" key="1">
    <source>
        <dbReference type="SAM" id="Phobius"/>
    </source>
</evidence>
<name>A0A9D2JZJ8_9LACT</name>
<keyword evidence="1" id="KW-0472">Membrane</keyword>
<comment type="caution">
    <text evidence="2">The sequence shown here is derived from an EMBL/GenBank/DDBJ whole genome shotgun (WGS) entry which is preliminary data.</text>
</comment>
<keyword evidence="1" id="KW-1133">Transmembrane helix</keyword>